<evidence type="ECO:0008006" key="3">
    <source>
        <dbReference type="Google" id="ProtNLM"/>
    </source>
</evidence>
<dbReference type="InterPro" id="IPR014974">
    <property type="entry name" value="DUF1833"/>
</dbReference>
<organism evidence="1 2">
    <name type="scientific">Pseudomonas putida</name>
    <name type="common">Arthrobacter siderocapsulatus</name>
    <dbReference type="NCBI Taxonomy" id="303"/>
    <lineage>
        <taxon>Bacteria</taxon>
        <taxon>Pseudomonadati</taxon>
        <taxon>Pseudomonadota</taxon>
        <taxon>Gammaproteobacteria</taxon>
        <taxon>Pseudomonadales</taxon>
        <taxon>Pseudomonadaceae</taxon>
        <taxon>Pseudomonas</taxon>
    </lineage>
</organism>
<evidence type="ECO:0000313" key="2">
    <source>
        <dbReference type="Proteomes" id="UP000237378"/>
    </source>
</evidence>
<comment type="caution">
    <text evidence="1">The sequence shown here is derived from an EMBL/GenBank/DDBJ whole genome shotgun (WGS) entry which is preliminary data.</text>
</comment>
<evidence type="ECO:0000313" key="1">
    <source>
        <dbReference type="EMBL" id="POG14149.1"/>
    </source>
</evidence>
<dbReference type="AlphaFoldDB" id="A0A2S3XF15"/>
<dbReference type="Proteomes" id="UP000237378">
    <property type="component" value="Unassembled WGS sequence"/>
</dbReference>
<sequence>MTILEQAYREAVASGGNDAFVRTLEITCPAWDAPVLICNGFTDRICGTEDGRVLTFLAANIGIALPQKNNKGNQALAFAVDNTTGEVRRRADQALDTNARVTAVYRAYMASDTSAPCERPYRMDVQSDSFEGNSANLPCGFFDLIGTAFPRAVYTTKFVPGLKYL</sequence>
<accession>A0A2S3XF15</accession>
<name>A0A2S3XF15_PSEPU</name>
<gene>
    <name evidence="1" type="ORF">BGP82_06885</name>
</gene>
<dbReference type="RefSeq" id="WP_103469366.1">
    <property type="nucleotide sequence ID" value="NZ_MING01000019.1"/>
</dbReference>
<dbReference type="EMBL" id="MING01000019">
    <property type="protein sequence ID" value="POG14149.1"/>
    <property type="molecule type" value="Genomic_DNA"/>
</dbReference>
<reference evidence="1 2" key="2">
    <citation type="submission" date="2018-03" db="EMBL/GenBank/DDBJ databases">
        <title>Draft genome of Pseudomonas putida strain KH-18-2.</title>
        <authorList>
            <person name="Yoshizawa S."/>
            <person name="Khan N.H."/>
            <person name="Nishimura M."/>
            <person name="Chiura H.X."/>
            <person name="Ogura Y."/>
            <person name="Hayashi T."/>
            <person name="Kogure K."/>
        </authorList>
    </citation>
    <scope>NUCLEOTIDE SEQUENCE [LARGE SCALE GENOMIC DNA]</scope>
    <source>
        <strain evidence="1 2">KH-18-2</strain>
    </source>
</reference>
<dbReference type="Pfam" id="PF08875">
    <property type="entry name" value="DUF1833"/>
    <property type="match status" value="1"/>
</dbReference>
<protein>
    <recommendedName>
        <fullName evidence="3">DUF1833 domain-containing protein</fullName>
    </recommendedName>
</protein>
<reference evidence="1 2" key="1">
    <citation type="submission" date="2016-08" db="EMBL/GenBank/DDBJ databases">
        <authorList>
            <person name="Seilhamer J.J."/>
        </authorList>
    </citation>
    <scope>NUCLEOTIDE SEQUENCE [LARGE SCALE GENOMIC DNA]</scope>
    <source>
        <strain evidence="1 2">KH-18-2</strain>
    </source>
</reference>
<proteinExistence type="predicted"/>